<dbReference type="SUPFAM" id="SSF54373">
    <property type="entry name" value="FAD-linked reductases, C-terminal domain"/>
    <property type="match status" value="1"/>
</dbReference>
<dbReference type="GO" id="GO:0005737">
    <property type="term" value="C:cytoplasm"/>
    <property type="evidence" value="ECO:0007669"/>
    <property type="project" value="TreeGrafter"/>
</dbReference>
<dbReference type="PANTHER" id="PTHR11530">
    <property type="entry name" value="D-AMINO ACID OXIDASE"/>
    <property type="match status" value="1"/>
</dbReference>
<keyword evidence="5" id="KW-0560">Oxidoreductase</keyword>
<keyword evidence="3" id="KW-0285">Flavoprotein</keyword>
<keyword evidence="4" id="KW-0274">FAD</keyword>
<dbReference type="EMBL" id="JARQWQ010000029">
    <property type="protein sequence ID" value="KAK2562332.1"/>
    <property type="molecule type" value="Genomic_DNA"/>
</dbReference>
<accession>A0AAD9QJD7</accession>
<dbReference type="InterPro" id="IPR023209">
    <property type="entry name" value="DAO"/>
</dbReference>
<keyword evidence="8" id="KW-1185">Reference proteome</keyword>
<evidence type="ECO:0000256" key="1">
    <source>
        <dbReference type="ARBA" id="ARBA00001974"/>
    </source>
</evidence>
<evidence type="ECO:0000256" key="5">
    <source>
        <dbReference type="ARBA" id="ARBA00023002"/>
    </source>
</evidence>
<comment type="similarity">
    <text evidence="2">Belongs to the DAMOX/DASOX family.</text>
</comment>
<feature type="domain" description="FAD dependent oxidoreductase" evidence="6">
    <location>
        <begin position="26"/>
        <end position="233"/>
    </location>
</feature>
<evidence type="ECO:0000256" key="4">
    <source>
        <dbReference type="ARBA" id="ARBA00022827"/>
    </source>
</evidence>
<sequence length="252" mass="28198">MSLIKEKGLSDLSEKIKDVFSVVLPVIDSPQFLTWLMRECFRKGAQMIQCSIRGLLTEQVQALKLAYGVQFIVNCSGLGSIDLAGDKELFPARGGILKVKNDGSLFPKIDFCVKGCGMSHGLDEDGQEIFSPPYIFARGKDHLLLGSFVQRNRADHNLSLAAPYVQKMLQHCKELCPRLHALRDSDVQVTVGIRPGREWVRLEQDSDVPSLFHNYGHYKWGMTLCWGTAADIVHLIDNEVNKMSQITHAAKL</sequence>
<evidence type="ECO:0000259" key="6">
    <source>
        <dbReference type="Pfam" id="PF01266"/>
    </source>
</evidence>
<dbReference type="AlphaFoldDB" id="A0AAD9QJD7"/>
<proteinExistence type="inferred from homology"/>
<reference evidence="7" key="1">
    <citation type="journal article" date="2023" name="G3 (Bethesda)">
        <title>Whole genome assembly and annotation of the endangered Caribbean coral Acropora cervicornis.</title>
        <authorList>
            <person name="Selwyn J.D."/>
            <person name="Vollmer S.V."/>
        </authorList>
    </citation>
    <scope>NUCLEOTIDE SEQUENCE</scope>
    <source>
        <strain evidence="7">K2</strain>
    </source>
</reference>
<evidence type="ECO:0000313" key="8">
    <source>
        <dbReference type="Proteomes" id="UP001249851"/>
    </source>
</evidence>
<comment type="cofactor">
    <cofactor evidence="1">
        <name>FAD</name>
        <dbReference type="ChEBI" id="CHEBI:57692"/>
    </cofactor>
</comment>
<evidence type="ECO:0000256" key="3">
    <source>
        <dbReference type="ARBA" id="ARBA00022630"/>
    </source>
</evidence>
<dbReference type="Proteomes" id="UP001249851">
    <property type="component" value="Unassembled WGS sequence"/>
</dbReference>
<protein>
    <submittedName>
        <fullName evidence="7">D-aspartate oxidase</fullName>
    </submittedName>
</protein>
<dbReference type="Gene3D" id="3.30.9.10">
    <property type="entry name" value="D-Amino Acid Oxidase, subunit A, domain 2"/>
    <property type="match status" value="1"/>
</dbReference>
<dbReference type="GO" id="GO:0019478">
    <property type="term" value="P:D-amino acid catabolic process"/>
    <property type="evidence" value="ECO:0007669"/>
    <property type="project" value="TreeGrafter"/>
</dbReference>
<dbReference type="GO" id="GO:0003884">
    <property type="term" value="F:D-amino-acid oxidase activity"/>
    <property type="evidence" value="ECO:0007669"/>
    <property type="project" value="InterPro"/>
</dbReference>
<gene>
    <name evidence="7" type="ORF">P5673_014607</name>
</gene>
<evidence type="ECO:0000313" key="7">
    <source>
        <dbReference type="EMBL" id="KAK2562332.1"/>
    </source>
</evidence>
<dbReference type="InterPro" id="IPR006076">
    <property type="entry name" value="FAD-dep_OxRdtase"/>
</dbReference>
<evidence type="ECO:0000256" key="2">
    <source>
        <dbReference type="ARBA" id="ARBA00006730"/>
    </source>
</evidence>
<dbReference type="Pfam" id="PF01266">
    <property type="entry name" value="DAO"/>
    <property type="match status" value="1"/>
</dbReference>
<dbReference type="SUPFAM" id="SSF51971">
    <property type="entry name" value="Nucleotide-binding domain"/>
    <property type="match status" value="1"/>
</dbReference>
<dbReference type="GO" id="GO:0071949">
    <property type="term" value="F:FAD binding"/>
    <property type="evidence" value="ECO:0007669"/>
    <property type="project" value="InterPro"/>
</dbReference>
<dbReference type="PANTHER" id="PTHR11530:SF25">
    <property type="entry name" value="FAD DEPENDENT OXIDOREDUCTASE DOMAIN-CONTAINING PROTEIN"/>
    <property type="match status" value="1"/>
</dbReference>
<comment type="caution">
    <text evidence="7">The sequence shown here is derived from an EMBL/GenBank/DDBJ whole genome shotgun (WGS) entry which is preliminary data.</text>
</comment>
<organism evidence="7 8">
    <name type="scientific">Acropora cervicornis</name>
    <name type="common">Staghorn coral</name>
    <dbReference type="NCBI Taxonomy" id="6130"/>
    <lineage>
        <taxon>Eukaryota</taxon>
        <taxon>Metazoa</taxon>
        <taxon>Cnidaria</taxon>
        <taxon>Anthozoa</taxon>
        <taxon>Hexacorallia</taxon>
        <taxon>Scleractinia</taxon>
        <taxon>Astrocoeniina</taxon>
        <taxon>Acroporidae</taxon>
        <taxon>Acropora</taxon>
    </lineage>
</organism>
<reference evidence="7" key="2">
    <citation type="journal article" date="2023" name="Science">
        <title>Genomic signatures of disease resistance in endangered staghorn corals.</title>
        <authorList>
            <person name="Vollmer S.V."/>
            <person name="Selwyn J.D."/>
            <person name="Despard B.A."/>
            <person name="Roesel C.L."/>
        </authorList>
    </citation>
    <scope>NUCLEOTIDE SEQUENCE</scope>
    <source>
        <strain evidence="7">K2</strain>
    </source>
</reference>
<name>A0AAD9QJD7_ACRCE</name>